<organism evidence="1 2">
    <name type="scientific">Eumeta variegata</name>
    <name type="common">Bagworm moth</name>
    <name type="synonym">Eumeta japonica</name>
    <dbReference type="NCBI Taxonomy" id="151549"/>
    <lineage>
        <taxon>Eukaryota</taxon>
        <taxon>Metazoa</taxon>
        <taxon>Ecdysozoa</taxon>
        <taxon>Arthropoda</taxon>
        <taxon>Hexapoda</taxon>
        <taxon>Insecta</taxon>
        <taxon>Pterygota</taxon>
        <taxon>Neoptera</taxon>
        <taxon>Endopterygota</taxon>
        <taxon>Lepidoptera</taxon>
        <taxon>Glossata</taxon>
        <taxon>Ditrysia</taxon>
        <taxon>Tineoidea</taxon>
        <taxon>Psychidae</taxon>
        <taxon>Oiketicinae</taxon>
        <taxon>Eumeta</taxon>
    </lineage>
</organism>
<evidence type="ECO:0000313" key="1">
    <source>
        <dbReference type="EMBL" id="GBP33097.1"/>
    </source>
</evidence>
<name>A0A4C1V4A8_EUMVA</name>
<keyword evidence="2" id="KW-1185">Reference proteome</keyword>
<evidence type="ECO:0000313" key="2">
    <source>
        <dbReference type="Proteomes" id="UP000299102"/>
    </source>
</evidence>
<dbReference type="EMBL" id="BGZK01000269">
    <property type="protein sequence ID" value="GBP33097.1"/>
    <property type="molecule type" value="Genomic_DNA"/>
</dbReference>
<proteinExistence type="predicted"/>
<protein>
    <submittedName>
        <fullName evidence="1">Uncharacterized protein</fullName>
    </submittedName>
</protein>
<sequence>MEVVGGERAIGTLVHWTKCNSGKCYLVYVFCKNAKEDNALVDSRDPFLRVKTPSGPTAPTLCDIDTIWSPTAREDEAK</sequence>
<comment type="caution">
    <text evidence="1">The sequence shown here is derived from an EMBL/GenBank/DDBJ whole genome shotgun (WGS) entry which is preliminary data.</text>
</comment>
<accession>A0A4C1V4A8</accession>
<dbReference type="AlphaFoldDB" id="A0A4C1V4A8"/>
<reference evidence="1 2" key="1">
    <citation type="journal article" date="2019" name="Commun. Biol.">
        <title>The bagworm genome reveals a unique fibroin gene that provides high tensile strength.</title>
        <authorList>
            <person name="Kono N."/>
            <person name="Nakamura H."/>
            <person name="Ohtoshi R."/>
            <person name="Tomita M."/>
            <person name="Numata K."/>
            <person name="Arakawa K."/>
        </authorList>
    </citation>
    <scope>NUCLEOTIDE SEQUENCE [LARGE SCALE GENOMIC DNA]</scope>
</reference>
<gene>
    <name evidence="1" type="ORF">EVAR_18577_1</name>
</gene>
<dbReference type="Proteomes" id="UP000299102">
    <property type="component" value="Unassembled WGS sequence"/>
</dbReference>